<dbReference type="InterPro" id="IPR001969">
    <property type="entry name" value="Aspartic_peptidase_AS"/>
</dbReference>
<dbReference type="EMBL" id="MU167513">
    <property type="protein sequence ID" value="KAG0139848.1"/>
    <property type="molecule type" value="Genomic_DNA"/>
</dbReference>
<evidence type="ECO:0000313" key="2">
    <source>
        <dbReference type="EMBL" id="KAG0139848.1"/>
    </source>
</evidence>
<sequence length="713" mass="78699">MASTTHPVSNLNPIELGTEELTLIRSLLPPLKNGVTFHTGTIKEGLSDYQRITNQMLKANSNGSLFYIPEELRELLSCDARSYQEDDLTNRCDDSPDNSPHMEPTTSEEEGHMARVEVRPAYHEPKGKAAACPAKDVSASMKPNATTRGERIVYPSVPQPSIRAGGDLPAKIGLDPSPSFLDRISGQPPTSVPLALGITAQELANFRAYQKALTEPDSLASKIQGISLVTSTTTPNPSMTLPQTMANNHFRRAVTTTPVAEVIVVEDDEEEIGLEKEKDSNVIVKSLAKANIKKYMGTQDVESYWSQFKTDTDMRFCHPALSAAVHAKTEPKTFCQLVAFFMNHFPSTLSIQSIDKCFDNLHQNEGKTVLAYWTCHQELMKDADEVGYKYDLITAFTKWLIKNKVYSHVKDELSHFRIAGIDVAVDKLALIAIERDSWDNIRHDKLRARCDYINTISNSNNGHSQPHKCKSDKDHRGRKHANTQTCYNCSKPGHIFGPVDNPICKAPIMKHTHKYLEEKAANGPVANFELALVAPEEEPPVEHLSPTWLKGFDNFSDSRESLNVISRECLEDANSSIVINLMSWYKKPEDKYSQGDKSQLEPLGRVEDGPSTGPVESGHGCLTSADEAASLPASKPGLSAEGTIGPRALNCLATLDNGASENRTDFVLTIDGVSTHLLLDTGAEKSYASESYTKRRRVALSNNPDRPLVNGVW</sequence>
<keyword evidence="3" id="KW-1185">Reference proteome</keyword>
<dbReference type="GO" id="GO:0004190">
    <property type="term" value="F:aspartic-type endopeptidase activity"/>
    <property type="evidence" value="ECO:0007669"/>
    <property type="project" value="InterPro"/>
</dbReference>
<proteinExistence type="predicted"/>
<reference evidence="2" key="1">
    <citation type="submission" date="2013-11" db="EMBL/GenBank/DDBJ databases">
        <title>Genome sequence of the fusiform rust pathogen reveals effectors for host alternation and coevolution with pine.</title>
        <authorList>
            <consortium name="DOE Joint Genome Institute"/>
            <person name="Smith K."/>
            <person name="Pendleton A."/>
            <person name="Kubisiak T."/>
            <person name="Anderson C."/>
            <person name="Salamov A."/>
            <person name="Aerts A."/>
            <person name="Riley R."/>
            <person name="Clum A."/>
            <person name="Lindquist E."/>
            <person name="Ence D."/>
            <person name="Campbell M."/>
            <person name="Kronenberg Z."/>
            <person name="Feau N."/>
            <person name="Dhillon B."/>
            <person name="Hamelin R."/>
            <person name="Burleigh J."/>
            <person name="Smith J."/>
            <person name="Yandell M."/>
            <person name="Nelson C."/>
            <person name="Grigoriev I."/>
            <person name="Davis J."/>
        </authorList>
    </citation>
    <scope>NUCLEOTIDE SEQUENCE</scope>
    <source>
        <strain evidence="2">G11</strain>
    </source>
</reference>
<dbReference type="PROSITE" id="PS00141">
    <property type="entry name" value="ASP_PROTEASE"/>
    <property type="match status" value="1"/>
</dbReference>
<accession>A0A9P6N9D6</accession>
<comment type="caution">
    <text evidence="2">The sequence shown here is derived from an EMBL/GenBank/DDBJ whole genome shotgun (WGS) entry which is preliminary data.</text>
</comment>
<evidence type="ECO:0000313" key="3">
    <source>
        <dbReference type="Proteomes" id="UP000886653"/>
    </source>
</evidence>
<dbReference type="GO" id="GO:0006508">
    <property type="term" value="P:proteolysis"/>
    <property type="evidence" value="ECO:0007669"/>
    <property type="project" value="InterPro"/>
</dbReference>
<gene>
    <name evidence="2" type="ORF">CROQUDRAFT_694510</name>
</gene>
<name>A0A9P6N9D6_9BASI</name>
<dbReference type="AlphaFoldDB" id="A0A9P6N9D6"/>
<dbReference type="Proteomes" id="UP000886653">
    <property type="component" value="Unassembled WGS sequence"/>
</dbReference>
<feature type="non-terminal residue" evidence="2">
    <location>
        <position position="713"/>
    </location>
</feature>
<organism evidence="2 3">
    <name type="scientific">Cronartium quercuum f. sp. fusiforme G11</name>
    <dbReference type="NCBI Taxonomy" id="708437"/>
    <lineage>
        <taxon>Eukaryota</taxon>
        <taxon>Fungi</taxon>
        <taxon>Dikarya</taxon>
        <taxon>Basidiomycota</taxon>
        <taxon>Pucciniomycotina</taxon>
        <taxon>Pucciniomycetes</taxon>
        <taxon>Pucciniales</taxon>
        <taxon>Coleosporiaceae</taxon>
        <taxon>Cronartium</taxon>
    </lineage>
</organism>
<feature type="region of interest" description="Disordered" evidence="1">
    <location>
        <begin position="88"/>
        <end position="112"/>
    </location>
</feature>
<protein>
    <submittedName>
        <fullName evidence="2">Uncharacterized protein</fullName>
    </submittedName>
</protein>
<evidence type="ECO:0000256" key="1">
    <source>
        <dbReference type="SAM" id="MobiDB-lite"/>
    </source>
</evidence>
<feature type="region of interest" description="Disordered" evidence="1">
    <location>
        <begin position="589"/>
        <end position="622"/>
    </location>
</feature>